<dbReference type="PANTHER" id="PTHR31394:SF1">
    <property type="entry name" value="TRANSMEMBRANE PROTEIN 199"/>
    <property type="match status" value="1"/>
</dbReference>
<organism evidence="8 9">
    <name type="scientific">Ascosphaera apis ARSEF 7405</name>
    <dbReference type="NCBI Taxonomy" id="392613"/>
    <lineage>
        <taxon>Eukaryota</taxon>
        <taxon>Fungi</taxon>
        <taxon>Dikarya</taxon>
        <taxon>Ascomycota</taxon>
        <taxon>Pezizomycotina</taxon>
        <taxon>Eurotiomycetes</taxon>
        <taxon>Eurotiomycetidae</taxon>
        <taxon>Onygenales</taxon>
        <taxon>Ascosphaeraceae</taxon>
        <taxon>Ascosphaera</taxon>
    </lineage>
</organism>
<evidence type="ECO:0000256" key="6">
    <source>
        <dbReference type="SAM" id="MobiDB-lite"/>
    </source>
</evidence>
<protein>
    <submittedName>
        <fullName evidence="8">ATPase, vacuolar ER assembly factor, Vma12</fullName>
    </submittedName>
</protein>
<dbReference type="InterPro" id="IPR021013">
    <property type="entry name" value="ATPase_Vma12"/>
</dbReference>
<sequence>MVLLNVTPAITSALAQVPRDRREELGLPGLGATEVCNGTEKGEAQISSISHMQLITLSKYLQPQNAAGDTASQEDYSLNRLLRGTRVYIPPPPPKPKLEKTPEYLALMARLRAEQEAKEYQQMLLGKSKHTSVAQDAGLPPSEEEEEDNLDPSLVINILVSVIFTGFAVYWAISNFRVPGRLLSFLSPRSAATTYPGAHSTQPARVFVSLFSGIVVGIAEVVVYASYLRKVQAAKLKERNLKEKKVVVQEFEITSSTQNDSTVTIAKTEAAEEIWGRGAHGGARRRVRERWQRDNDDESKS</sequence>
<evidence type="ECO:0000256" key="5">
    <source>
        <dbReference type="ARBA" id="ARBA00023136"/>
    </source>
</evidence>
<dbReference type="AlphaFoldDB" id="A0A167ZHM7"/>
<comment type="caution">
    <text evidence="8">The sequence shown here is derived from an EMBL/GenBank/DDBJ whole genome shotgun (WGS) entry which is preliminary data.</text>
</comment>
<feature type="region of interest" description="Disordered" evidence="6">
    <location>
        <begin position="277"/>
        <end position="301"/>
    </location>
</feature>
<evidence type="ECO:0000313" key="9">
    <source>
        <dbReference type="Proteomes" id="UP000242877"/>
    </source>
</evidence>
<dbReference type="VEuPathDB" id="FungiDB:AAP_02755"/>
<evidence type="ECO:0000256" key="4">
    <source>
        <dbReference type="ARBA" id="ARBA00022989"/>
    </source>
</evidence>
<proteinExistence type="predicted"/>
<dbReference type="GO" id="GO:0070072">
    <property type="term" value="P:vacuolar proton-transporting V-type ATPase complex assembly"/>
    <property type="evidence" value="ECO:0007669"/>
    <property type="project" value="InterPro"/>
</dbReference>
<evidence type="ECO:0000256" key="7">
    <source>
        <dbReference type="SAM" id="Phobius"/>
    </source>
</evidence>
<dbReference type="Pfam" id="PF11712">
    <property type="entry name" value="Vma12"/>
    <property type="match status" value="1"/>
</dbReference>
<dbReference type="PANTHER" id="PTHR31394">
    <property type="entry name" value="TRANSMEMBRANE PROTEIN 199"/>
    <property type="match status" value="1"/>
</dbReference>
<name>A0A167ZHM7_9EURO</name>
<keyword evidence="3" id="KW-0256">Endoplasmic reticulum</keyword>
<evidence type="ECO:0000256" key="2">
    <source>
        <dbReference type="ARBA" id="ARBA00022692"/>
    </source>
</evidence>
<dbReference type="GO" id="GO:0005789">
    <property type="term" value="C:endoplasmic reticulum membrane"/>
    <property type="evidence" value="ECO:0007669"/>
    <property type="project" value="UniProtKB-SubCell"/>
</dbReference>
<gene>
    <name evidence="8" type="ORF">AAP_02755</name>
</gene>
<evidence type="ECO:0000256" key="3">
    <source>
        <dbReference type="ARBA" id="ARBA00022824"/>
    </source>
</evidence>
<keyword evidence="9" id="KW-1185">Reference proteome</keyword>
<dbReference type="Proteomes" id="UP000242877">
    <property type="component" value="Unassembled WGS sequence"/>
</dbReference>
<feature type="transmembrane region" description="Helical" evidence="7">
    <location>
        <begin position="206"/>
        <end position="227"/>
    </location>
</feature>
<feature type="region of interest" description="Disordered" evidence="6">
    <location>
        <begin position="128"/>
        <end position="148"/>
    </location>
</feature>
<feature type="transmembrane region" description="Helical" evidence="7">
    <location>
        <begin position="154"/>
        <end position="173"/>
    </location>
</feature>
<accession>A0A167ZHM7</accession>
<comment type="subcellular location">
    <subcellularLocation>
        <location evidence="1">Endoplasmic reticulum membrane</location>
        <topology evidence="1">Multi-pass membrane protein</topology>
    </subcellularLocation>
</comment>
<dbReference type="OrthoDB" id="19981at2759"/>
<reference evidence="8 9" key="1">
    <citation type="journal article" date="2016" name="Genome Biol. Evol.">
        <title>Divergent and convergent evolution of fungal pathogenicity.</title>
        <authorList>
            <person name="Shang Y."/>
            <person name="Xiao G."/>
            <person name="Zheng P."/>
            <person name="Cen K."/>
            <person name="Zhan S."/>
            <person name="Wang C."/>
        </authorList>
    </citation>
    <scope>NUCLEOTIDE SEQUENCE [LARGE SCALE GENOMIC DNA]</scope>
    <source>
        <strain evidence="8 9">ARSEF 7405</strain>
    </source>
</reference>
<keyword evidence="5 7" id="KW-0472">Membrane</keyword>
<keyword evidence="2 7" id="KW-0812">Transmembrane</keyword>
<evidence type="ECO:0000313" key="8">
    <source>
        <dbReference type="EMBL" id="KZZ92674.1"/>
    </source>
</evidence>
<dbReference type="EMBL" id="AZGZ01000010">
    <property type="protein sequence ID" value="KZZ92674.1"/>
    <property type="molecule type" value="Genomic_DNA"/>
</dbReference>
<evidence type="ECO:0000256" key="1">
    <source>
        <dbReference type="ARBA" id="ARBA00004477"/>
    </source>
</evidence>
<feature type="compositionally biased region" description="Basic and acidic residues" evidence="6">
    <location>
        <begin position="289"/>
        <end position="301"/>
    </location>
</feature>
<keyword evidence="4 7" id="KW-1133">Transmembrane helix</keyword>